<feature type="region of interest" description="Disordered" evidence="1">
    <location>
        <begin position="173"/>
        <end position="216"/>
    </location>
</feature>
<accession>A0ABT0W4L3</accession>
<sequence>MDTVTGMIYGKAYGTVEQEIDTQNSIPEFFEYMNFYLYNSDVTSSAMTISVTPVCSLDTSCKQNTGAWAAPRPITVGGSLDGTISRSWTGTSGRKSFLISYSLTVNIGGGSGTTRWGGHGEPGGGQYLVRCDNEVTARSGCIVPSYTPTFVVDPKYPQARQYIGMVQASMSSHPGWESKGQPLHREANEAEARKNRDVVCDSTFTPASSTPEPQCDEFPFAKSKESGRQLGVKSGSECQRYNVVSSTIDGQVYLSLTWPGLHQGQMPSPTAKCARASMPKTQNEGVGGDLGRRTTEWRLLNNDAYWVDAGQPVG</sequence>
<proteinExistence type="predicted"/>
<evidence type="ECO:0000256" key="1">
    <source>
        <dbReference type="SAM" id="MobiDB-lite"/>
    </source>
</evidence>
<organism evidence="2 3">
    <name type="scientific">Streptomyces griseoincarnatus</name>
    <dbReference type="NCBI Taxonomy" id="29305"/>
    <lineage>
        <taxon>Bacteria</taxon>
        <taxon>Bacillati</taxon>
        <taxon>Actinomycetota</taxon>
        <taxon>Actinomycetes</taxon>
        <taxon>Kitasatosporales</taxon>
        <taxon>Streptomycetaceae</taxon>
        <taxon>Streptomyces</taxon>
        <taxon>Streptomyces griseoincarnatus group</taxon>
    </lineage>
</organism>
<dbReference type="EMBL" id="JAMQBH010000047">
    <property type="protein sequence ID" value="MCM2518271.1"/>
    <property type="molecule type" value="Genomic_DNA"/>
</dbReference>
<gene>
    <name evidence="2" type="ORF">NC658_34455</name>
</gene>
<feature type="compositionally biased region" description="Basic and acidic residues" evidence="1">
    <location>
        <begin position="183"/>
        <end position="199"/>
    </location>
</feature>
<comment type="caution">
    <text evidence="2">The sequence shown here is derived from an EMBL/GenBank/DDBJ whole genome shotgun (WGS) entry which is preliminary data.</text>
</comment>
<feature type="compositionally biased region" description="Polar residues" evidence="1">
    <location>
        <begin position="202"/>
        <end position="212"/>
    </location>
</feature>
<name>A0ABT0W4L3_STRGI</name>
<keyword evidence="3" id="KW-1185">Reference proteome</keyword>
<evidence type="ECO:0000313" key="3">
    <source>
        <dbReference type="Proteomes" id="UP001523263"/>
    </source>
</evidence>
<dbReference type="RefSeq" id="WP_251100459.1">
    <property type="nucleotide sequence ID" value="NZ_JAMQBH010000047.1"/>
</dbReference>
<dbReference type="Proteomes" id="UP001523263">
    <property type="component" value="Unassembled WGS sequence"/>
</dbReference>
<reference evidence="2 3" key="1">
    <citation type="submission" date="2022-06" db="EMBL/GenBank/DDBJ databases">
        <title>Whole genome sequence of Streptomyces griseoincarnatus RB7AG.</title>
        <authorList>
            <person name="Ray L."/>
            <person name="Behera S."/>
            <person name="Panda A.N."/>
        </authorList>
    </citation>
    <scope>NUCLEOTIDE SEQUENCE [LARGE SCALE GENOMIC DNA]</scope>
    <source>
        <strain evidence="2 3">RB7AG</strain>
    </source>
</reference>
<evidence type="ECO:0000313" key="2">
    <source>
        <dbReference type="EMBL" id="MCM2518271.1"/>
    </source>
</evidence>
<protein>
    <submittedName>
        <fullName evidence="2">Uncharacterized protein</fullName>
    </submittedName>
</protein>